<proteinExistence type="predicted"/>
<dbReference type="EMBL" id="LT598496">
    <property type="protein sequence ID" value="SBV27007.1"/>
    <property type="molecule type" value="Genomic_DNA"/>
</dbReference>
<dbReference type="OrthoDB" id="8746011at2"/>
<keyword evidence="2" id="KW-1185">Reference proteome</keyword>
<dbReference type="AlphaFoldDB" id="A0A1C3N360"/>
<evidence type="ECO:0000313" key="1">
    <source>
        <dbReference type="EMBL" id="SBV27007.1"/>
    </source>
</evidence>
<gene>
    <name evidence="1" type="ORF">GA0070620_2506</name>
</gene>
<dbReference type="STRING" id="307121.GA0070620_2506"/>
<organism evidence="1 2">
    <name type="scientific">Micromonospora krabiensis</name>
    <dbReference type="NCBI Taxonomy" id="307121"/>
    <lineage>
        <taxon>Bacteria</taxon>
        <taxon>Bacillati</taxon>
        <taxon>Actinomycetota</taxon>
        <taxon>Actinomycetes</taxon>
        <taxon>Micromonosporales</taxon>
        <taxon>Micromonosporaceae</taxon>
        <taxon>Micromonospora</taxon>
    </lineage>
</organism>
<accession>A0A1C3N360</accession>
<sequence>MADLLSRVVEAHGGLDRWKNLSTLTARITYGGPFWEFKGHADFVGDDLVEASLQAERSIHRQQATGRTVVLDRAADRVTVTGRDGEVLADLREPRATFDGYTPETPWNLGQLAYFRSYATWHYLVEPYIFTWPGVEAHEVAPWTENGETWRVLSVTFPPSLHTHNTTQLYYYDDSGLLRRMDYQPDVNGRTPVAHYIRAHEVIDGIPVATKRHIHPRNEDGTPDLSWIPITVDLSEITIS</sequence>
<name>A0A1C3N360_9ACTN</name>
<dbReference type="PATRIC" id="fig|307121.4.peg.2570"/>
<dbReference type="RefSeq" id="WP_091590303.1">
    <property type="nucleotide sequence ID" value="NZ_JBHRWG010000006.1"/>
</dbReference>
<reference evidence="2" key="1">
    <citation type="submission" date="2016-06" db="EMBL/GenBank/DDBJ databases">
        <authorList>
            <person name="Varghese N."/>
        </authorList>
    </citation>
    <scope>NUCLEOTIDE SEQUENCE [LARGE SCALE GENOMIC DNA]</scope>
    <source>
        <strain evidence="2">DSM 45344</strain>
    </source>
</reference>
<protein>
    <submittedName>
        <fullName evidence="1">Uncharacterized protein</fullName>
    </submittedName>
</protein>
<dbReference type="Proteomes" id="UP000199393">
    <property type="component" value="Chromosome I"/>
</dbReference>
<evidence type="ECO:0000313" key="2">
    <source>
        <dbReference type="Proteomes" id="UP000199393"/>
    </source>
</evidence>